<reference evidence="3" key="1">
    <citation type="journal article" date="2019" name="Int. J. Syst. Evol. Microbiol.">
        <title>The Global Catalogue of Microorganisms (GCM) 10K type strain sequencing project: providing services to taxonomists for standard genome sequencing and annotation.</title>
        <authorList>
            <consortium name="The Broad Institute Genomics Platform"/>
            <consortium name="The Broad Institute Genome Sequencing Center for Infectious Disease"/>
            <person name="Wu L."/>
            <person name="Ma J."/>
        </authorList>
    </citation>
    <scope>NUCLEOTIDE SEQUENCE [LARGE SCALE GENOMIC DNA]</scope>
    <source>
        <strain evidence="3">CGMCC 1.3240</strain>
    </source>
</reference>
<protein>
    <submittedName>
        <fullName evidence="2">Cupin domain-containing protein</fullName>
    </submittedName>
</protein>
<dbReference type="InterPro" id="IPR014710">
    <property type="entry name" value="RmlC-like_jellyroll"/>
</dbReference>
<proteinExistence type="predicted"/>
<dbReference type="Proteomes" id="UP001596047">
    <property type="component" value="Unassembled WGS sequence"/>
</dbReference>
<accession>A0ABW0WAP9</accession>
<sequence length="111" mass="12536">MPVIRADKQEQALFPTWSEINHYGINHLKAGQEVPLHYHACNEYWIIVSGRGICTTEGDTYELGPGDLVLTEQGQEHSLLVTEEMTAVYIYGVLPPGGKIGYLYRTKEEQQ</sequence>
<evidence type="ECO:0000313" key="2">
    <source>
        <dbReference type="EMBL" id="MFC5653824.1"/>
    </source>
</evidence>
<dbReference type="InterPro" id="IPR011051">
    <property type="entry name" value="RmlC_Cupin_sf"/>
</dbReference>
<feature type="domain" description="Cupin type-2" evidence="1">
    <location>
        <begin position="27"/>
        <end position="89"/>
    </location>
</feature>
<dbReference type="Pfam" id="PF07883">
    <property type="entry name" value="Cupin_2"/>
    <property type="match status" value="1"/>
</dbReference>
<evidence type="ECO:0000259" key="1">
    <source>
        <dbReference type="Pfam" id="PF07883"/>
    </source>
</evidence>
<gene>
    <name evidence="2" type="ORF">ACFPYJ_32885</name>
</gene>
<organism evidence="2 3">
    <name type="scientific">Paenibacillus solisilvae</name>
    <dbReference type="NCBI Taxonomy" id="2486751"/>
    <lineage>
        <taxon>Bacteria</taxon>
        <taxon>Bacillati</taxon>
        <taxon>Bacillota</taxon>
        <taxon>Bacilli</taxon>
        <taxon>Bacillales</taxon>
        <taxon>Paenibacillaceae</taxon>
        <taxon>Paenibacillus</taxon>
    </lineage>
</organism>
<name>A0ABW0WAP9_9BACL</name>
<dbReference type="RefSeq" id="WP_379192774.1">
    <property type="nucleotide sequence ID" value="NZ_JBHSOW010000137.1"/>
</dbReference>
<dbReference type="SUPFAM" id="SSF51182">
    <property type="entry name" value="RmlC-like cupins"/>
    <property type="match status" value="1"/>
</dbReference>
<evidence type="ECO:0000313" key="3">
    <source>
        <dbReference type="Proteomes" id="UP001596047"/>
    </source>
</evidence>
<comment type="caution">
    <text evidence="2">The sequence shown here is derived from an EMBL/GenBank/DDBJ whole genome shotgun (WGS) entry which is preliminary data.</text>
</comment>
<dbReference type="Gene3D" id="2.60.120.10">
    <property type="entry name" value="Jelly Rolls"/>
    <property type="match status" value="1"/>
</dbReference>
<dbReference type="InterPro" id="IPR013096">
    <property type="entry name" value="Cupin_2"/>
</dbReference>
<dbReference type="EMBL" id="JBHSOW010000137">
    <property type="protein sequence ID" value="MFC5653824.1"/>
    <property type="molecule type" value="Genomic_DNA"/>
</dbReference>
<keyword evidence="3" id="KW-1185">Reference proteome</keyword>